<feature type="signal peptide" evidence="1">
    <location>
        <begin position="1"/>
        <end position="18"/>
    </location>
</feature>
<dbReference type="Pfam" id="PF13827">
    <property type="entry name" value="DUF4189"/>
    <property type="match status" value="1"/>
</dbReference>
<evidence type="ECO:0000256" key="1">
    <source>
        <dbReference type="SAM" id="SignalP"/>
    </source>
</evidence>
<keyword evidence="1" id="KW-0732">Signal</keyword>
<feature type="chain" id="PRO_5039270873" evidence="1">
    <location>
        <begin position="19"/>
        <end position="123"/>
    </location>
</feature>
<name>A0A857KUA0_9ACTN</name>
<dbReference type="EMBL" id="CP045810">
    <property type="protein sequence ID" value="QHN38517.1"/>
    <property type="molecule type" value="Genomic_DNA"/>
</dbReference>
<sequence length="123" mass="12927">MIATAGIALGVVAGGSLAAPAPQADAYTYNWGAIAWDWNGNTAAVVDRASSQGAVNAVVRRCGRHCGYFSFYNSCGAVAYTRNLSHVGRSWGYKTAGGARARALRQLPRRGYVAAWACTTRPA</sequence>
<reference evidence="2" key="1">
    <citation type="journal article" date="2021" name="Nat. Microbiol.">
        <title>Cocultivation of an ultrasmall environmental parasitic bacterium with lytic ability against bacteria associated with wastewater foams.</title>
        <authorList>
            <person name="Batinovic S."/>
            <person name="Rose J.J.A."/>
            <person name="Ratcliffe J."/>
            <person name="Seviour R.J."/>
            <person name="Petrovski S."/>
        </authorList>
    </citation>
    <scope>NUCLEOTIDE SEQUENCE</scope>
    <source>
        <strain evidence="2">CON44</strain>
    </source>
</reference>
<dbReference type="RefSeq" id="WP_083836945.1">
    <property type="nucleotide sequence ID" value="NZ_CP045804.1"/>
</dbReference>
<gene>
    <name evidence="2" type="ORF">GII30_04410</name>
</gene>
<protein>
    <submittedName>
        <fullName evidence="2">DUF4189 domain-containing protein</fullName>
    </submittedName>
</protein>
<dbReference type="InterPro" id="IPR025240">
    <property type="entry name" value="DUF4189"/>
</dbReference>
<evidence type="ECO:0000313" key="2">
    <source>
        <dbReference type="EMBL" id="QHN38517.1"/>
    </source>
</evidence>
<organism evidence="2">
    <name type="scientific">Gordonia amarae</name>
    <dbReference type="NCBI Taxonomy" id="36821"/>
    <lineage>
        <taxon>Bacteria</taxon>
        <taxon>Bacillati</taxon>
        <taxon>Actinomycetota</taxon>
        <taxon>Actinomycetes</taxon>
        <taxon>Mycobacteriales</taxon>
        <taxon>Gordoniaceae</taxon>
        <taxon>Gordonia</taxon>
    </lineage>
</organism>
<proteinExistence type="predicted"/>
<accession>A0A857KUA0</accession>
<dbReference type="AlphaFoldDB" id="A0A857KUA0"/>